<dbReference type="InterPro" id="IPR002347">
    <property type="entry name" value="SDR_fam"/>
</dbReference>
<dbReference type="InterPro" id="IPR036291">
    <property type="entry name" value="NAD(P)-bd_dom_sf"/>
</dbReference>
<dbReference type="SUPFAM" id="SSF51735">
    <property type="entry name" value="NAD(P)-binding Rossmann-fold domains"/>
    <property type="match status" value="1"/>
</dbReference>
<evidence type="ECO:0000256" key="2">
    <source>
        <dbReference type="ARBA" id="ARBA00023002"/>
    </source>
</evidence>
<dbReference type="GO" id="GO:0008206">
    <property type="term" value="P:bile acid metabolic process"/>
    <property type="evidence" value="ECO:0007669"/>
    <property type="project" value="UniProtKB-ARBA"/>
</dbReference>
<dbReference type="CDD" id="cd05344">
    <property type="entry name" value="BKR_like_SDR_like"/>
    <property type="match status" value="1"/>
</dbReference>
<dbReference type="PANTHER" id="PTHR42879">
    <property type="entry name" value="3-OXOACYL-(ACYL-CARRIER-PROTEIN) REDUCTASE"/>
    <property type="match status" value="1"/>
</dbReference>
<dbReference type="PANTHER" id="PTHR42879:SF6">
    <property type="entry name" value="NADPH-DEPENDENT REDUCTASE BACG"/>
    <property type="match status" value="1"/>
</dbReference>
<dbReference type="RefSeq" id="WP_368651977.1">
    <property type="nucleotide sequence ID" value="NZ_CP162599.1"/>
</dbReference>
<gene>
    <name evidence="3" type="ORF">AB4Y30_09375</name>
</gene>
<dbReference type="AlphaFoldDB" id="A0AB39HKQ0"/>
<dbReference type="PRINTS" id="PR00081">
    <property type="entry name" value="GDHRDH"/>
</dbReference>
<dbReference type="FunFam" id="3.40.50.720:FF:000084">
    <property type="entry name" value="Short-chain dehydrogenase reductase"/>
    <property type="match status" value="1"/>
</dbReference>
<dbReference type="Gene3D" id="3.40.50.720">
    <property type="entry name" value="NAD(P)-binding Rossmann-like Domain"/>
    <property type="match status" value="1"/>
</dbReference>
<protein>
    <submittedName>
        <fullName evidence="3">SDR family oxidoreductase</fullName>
    </submittedName>
</protein>
<organism evidence="3">
    <name type="scientific">Ornithinibacillus sp. 4-3</name>
    <dbReference type="NCBI Taxonomy" id="3231488"/>
    <lineage>
        <taxon>Bacteria</taxon>
        <taxon>Bacillati</taxon>
        <taxon>Bacillota</taxon>
        <taxon>Bacilli</taxon>
        <taxon>Bacillales</taxon>
        <taxon>Bacillaceae</taxon>
        <taxon>Ornithinibacillus</taxon>
    </lineage>
</organism>
<keyword evidence="2" id="KW-0560">Oxidoreductase</keyword>
<dbReference type="Pfam" id="PF13561">
    <property type="entry name" value="adh_short_C2"/>
    <property type="match status" value="1"/>
</dbReference>
<name>A0AB39HKQ0_9BACI</name>
<evidence type="ECO:0000256" key="1">
    <source>
        <dbReference type="ARBA" id="ARBA00006484"/>
    </source>
</evidence>
<dbReference type="PRINTS" id="PR00080">
    <property type="entry name" value="SDRFAMILY"/>
</dbReference>
<accession>A0AB39HKQ0</accession>
<dbReference type="GO" id="GO:0016491">
    <property type="term" value="F:oxidoreductase activity"/>
    <property type="evidence" value="ECO:0007669"/>
    <property type="project" value="UniProtKB-KW"/>
</dbReference>
<comment type="similarity">
    <text evidence="1">Belongs to the short-chain dehydrogenases/reductases (SDR) family.</text>
</comment>
<evidence type="ECO:0000313" key="3">
    <source>
        <dbReference type="EMBL" id="XDK31249.1"/>
    </source>
</evidence>
<dbReference type="InterPro" id="IPR050259">
    <property type="entry name" value="SDR"/>
</dbReference>
<reference evidence="3" key="1">
    <citation type="submission" date="2024-07" db="EMBL/GenBank/DDBJ databases">
        <title>Halotolerant mesophilic bacterium Ornithinibacillus sp. 4-3, sp. nov., isolated from soil.</title>
        <authorList>
            <person name="Sidarenka A.V."/>
            <person name="Guliayeva D.E."/>
            <person name="Leanovich S.I."/>
            <person name="Hileuskaya K.S."/>
            <person name="Akhremchuk A.E."/>
            <person name="Sikolenko M.A."/>
            <person name="Valentovich L.N."/>
        </authorList>
    </citation>
    <scope>NUCLEOTIDE SEQUENCE</scope>
    <source>
        <strain evidence="3">4-3</strain>
    </source>
</reference>
<sequence>MDLKLANKVALVVASSQGLGKAVATQLVKEGTNVMITSRNAEKLQAVKEELTALQAGSVEYYPADITKVEDIKALVAKTREVFGKIDILVNNAGGPPGGTFDQFSDEDWQKAFELNLFSYIRMIREVLPDLKQEGGKIINIASSSIKQPISGLILSNTFRTGIVGLAKSLAEELAPYNILVNTVAPGRIYTDRIEYLDQLKAERLQITVDEVQEQALKSIPLARFGTPEEFANVVTFMASEASSYVTGSSIIVDGGSVKSI</sequence>
<proteinExistence type="inferred from homology"/>
<dbReference type="EMBL" id="CP162599">
    <property type="protein sequence ID" value="XDK31249.1"/>
    <property type="molecule type" value="Genomic_DNA"/>
</dbReference>